<dbReference type="AlphaFoldDB" id="A0A3P7NRU6"/>
<dbReference type="GO" id="GO:0043235">
    <property type="term" value="C:receptor complex"/>
    <property type="evidence" value="ECO:0007669"/>
    <property type="project" value="TreeGrafter"/>
</dbReference>
<dbReference type="Gene3D" id="1.10.510.10">
    <property type="entry name" value="Transferase(Phosphotransferase) domain 1"/>
    <property type="match status" value="1"/>
</dbReference>
<keyword evidence="3" id="KW-1185">Reference proteome</keyword>
<proteinExistence type="predicted"/>
<dbReference type="GO" id="GO:0004714">
    <property type="term" value="F:transmembrane receptor protein tyrosine kinase activity"/>
    <property type="evidence" value="ECO:0007669"/>
    <property type="project" value="TreeGrafter"/>
</dbReference>
<dbReference type="PANTHER" id="PTHR24416">
    <property type="entry name" value="TYROSINE-PROTEIN KINASE RECEPTOR"/>
    <property type="match status" value="1"/>
</dbReference>
<dbReference type="GO" id="GO:0005886">
    <property type="term" value="C:plasma membrane"/>
    <property type="evidence" value="ECO:0007669"/>
    <property type="project" value="TreeGrafter"/>
</dbReference>
<organism evidence="2 3">
    <name type="scientific">Dibothriocephalus latus</name>
    <name type="common">Fish tapeworm</name>
    <name type="synonym">Diphyllobothrium latum</name>
    <dbReference type="NCBI Taxonomy" id="60516"/>
    <lineage>
        <taxon>Eukaryota</taxon>
        <taxon>Metazoa</taxon>
        <taxon>Spiralia</taxon>
        <taxon>Lophotrochozoa</taxon>
        <taxon>Platyhelminthes</taxon>
        <taxon>Cestoda</taxon>
        <taxon>Eucestoda</taxon>
        <taxon>Diphyllobothriidea</taxon>
        <taxon>Diphyllobothriidae</taxon>
        <taxon>Dibothriocephalus</taxon>
    </lineage>
</organism>
<dbReference type="InterPro" id="IPR050122">
    <property type="entry name" value="RTK"/>
</dbReference>
<dbReference type="InterPro" id="IPR001245">
    <property type="entry name" value="Ser-Thr/Tyr_kinase_cat_dom"/>
</dbReference>
<evidence type="ECO:0000313" key="2">
    <source>
        <dbReference type="EMBL" id="VDN36677.1"/>
    </source>
</evidence>
<reference evidence="2 3" key="1">
    <citation type="submission" date="2018-11" db="EMBL/GenBank/DDBJ databases">
        <authorList>
            <consortium name="Pathogen Informatics"/>
        </authorList>
    </citation>
    <scope>NUCLEOTIDE SEQUENCE [LARGE SCALE GENOMIC DNA]</scope>
</reference>
<dbReference type="Pfam" id="PF07714">
    <property type="entry name" value="PK_Tyr_Ser-Thr"/>
    <property type="match status" value="1"/>
</dbReference>
<evidence type="ECO:0000313" key="3">
    <source>
        <dbReference type="Proteomes" id="UP000281553"/>
    </source>
</evidence>
<accession>A0A3P7NRU6</accession>
<protein>
    <recommendedName>
        <fullName evidence="1">Serine-threonine/tyrosine-protein kinase catalytic domain-containing protein</fullName>
    </recommendedName>
</protein>
<evidence type="ECO:0000259" key="1">
    <source>
        <dbReference type="Pfam" id="PF07714"/>
    </source>
</evidence>
<feature type="domain" description="Serine-threonine/tyrosine-protein kinase catalytic" evidence="1">
    <location>
        <begin position="1"/>
        <end position="66"/>
    </location>
</feature>
<dbReference type="InterPro" id="IPR011009">
    <property type="entry name" value="Kinase-like_dom_sf"/>
</dbReference>
<gene>
    <name evidence="2" type="ORF">DILT_LOCUS17097</name>
</gene>
<dbReference type="EMBL" id="UYRU01089324">
    <property type="protein sequence ID" value="VDN36677.1"/>
    <property type="molecule type" value="Genomic_DNA"/>
</dbReference>
<dbReference type="SUPFAM" id="SSF56112">
    <property type="entry name" value="Protein kinase-like (PK-like)"/>
    <property type="match status" value="1"/>
</dbReference>
<sequence length="92" mass="10489">MWEVFTVGGTPFEGMSFGDYINELRRGLIHPKPEFASSKIYDTVMVPCWKYKPEERPSFSDLRERLDGLLLEASVDSGDSITPLEDVTSFRP</sequence>
<dbReference type="GO" id="GO:0007169">
    <property type="term" value="P:cell surface receptor protein tyrosine kinase signaling pathway"/>
    <property type="evidence" value="ECO:0007669"/>
    <property type="project" value="TreeGrafter"/>
</dbReference>
<name>A0A3P7NRU6_DIBLA</name>
<dbReference type="Proteomes" id="UP000281553">
    <property type="component" value="Unassembled WGS sequence"/>
</dbReference>
<dbReference type="OrthoDB" id="28230at2759"/>
<dbReference type="PANTHER" id="PTHR24416:SF621">
    <property type="entry name" value="TYROSINE KINASE RECEPTOR CAD96CA"/>
    <property type="match status" value="1"/>
</dbReference>